<accession>A0A0K6FZB1</accession>
<dbReference type="Proteomes" id="UP000044841">
    <property type="component" value="Unassembled WGS sequence"/>
</dbReference>
<dbReference type="AlphaFoldDB" id="A0A0K6FZB1"/>
<evidence type="ECO:0008006" key="3">
    <source>
        <dbReference type="Google" id="ProtNLM"/>
    </source>
</evidence>
<dbReference type="Gene3D" id="3.40.50.1820">
    <property type="entry name" value="alpha/beta hydrolase"/>
    <property type="match status" value="1"/>
</dbReference>
<evidence type="ECO:0000313" key="1">
    <source>
        <dbReference type="EMBL" id="CUA71459.1"/>
    </source>
</evidence>
<dbReference type="InterPro" id="IPR029058">
    <property type="entry name" value="AB_hydrolase_fold"/>
</dbReference>
<organism evidence="1 2">
    <name type="scientific">Rhizoctonia solani</name>
    <dbReference type="NCBI Taxonomy" id="456999"/>
    <lineage>
        <taxon>Eukaryota</taxon>
        <taxon>Fungi</taxon>
        <taxon>Dikarya</taxon>
        <taxon>Basidiomycota</taxon>
        <taxon>Agaricomycotina</taxon>
        <taxon>Agaricomycetes</taxon>
        <taxon>Cantharellales</taxon>
        <taxon>Ceratobasidiaceae</taxon>
        <taxon>Rhizoctonia</taxon>
    </lineage>
</organism>
<proteinExistence type="predicted"/>
<name>A0A0K6FZB1_9AGAM</name>
<reference evidence="1 2" key="1">
    <citation type="submission" date="2015-07" db="EMBL/GenBank/DDBJ databases">
        <authorList>
            <person name="Noorani M."/>
        </authorList>
    </citation>
    <scope>NUCLEOTIDE SEQUENCE [LARGE SCALE GENOMIC DNA]</scope>
    <source>
        <strain evidence="1">BBA 69670</strain>
    </source>
</reference>
<gene>
    <name evidence="1" type="ORF">RSOLAG22IIIB_09575</name>
</gene>
<protein>
    <recommendedName>
        <fullName evidence="3">Fungal lipase-like domain-containing protein</fullName>
    </recommendedName>
</protein>
<sequence length="390" mass="42213">MVLGHRSRGGDGALPTHKRLDKRVKATFSFFLPTLPYQYVSSAFNKFQQIFALSWASKLAGNCSGAPFTIELDLLYVLNNEYLEKNVDPGWAIPGPDNVWFITKHDSFATDGDEPNPVYVVCIAETSGTGKHFDSEAIHRVVDLTRWIPASFRGLVDDFPSSVEATKPDFTGSAAAPYVSYGTAIGTHAISTIIGAACSTAAVVLDRAKIPDRFGKVVVYPTAGATPGDANFNITNTCDIVSHAWCTLPTYPQNLTAPLAVFGNNLKRGPQAFALLKTLMTDLTRLGKKAWPQEEASNKQNVYVPLPSSVFTEEPVSIPQTKEDVEKAALGCHIRSYIDLISGSDYKFPPGPCVKTGGDQYAPMGLGGIIRLIKDVPTGVEPDDVELVVR</sequence>
<keyword evidence="2" id="KW-1185">Reference proteome</keyword>
<evidence type="ECO:0000313" key="2">
    <source>
        <dbReference type="Proteomes" id="UP000044841"/>
    </source>
</evidence>
<dbReference type="EMBL" id="CYGV01001238">
    <property type="protein sequence ID" value="CUA71459.1"/>
    <property type="molecule type" value="Genomic_DNA"/>
</dbReference>